<name>A0A369VT50_9SPHN</name>
<accession>A0A369VT50</accession>
<dbReference type="Proteomes" id="UP000253918">
    <property type="component" value="Unassembled WGS sequence"/>
</dbReference>
<dbReference type="AlphaFoldDB" id="A0A369VT50"/>
<proteinExistence type="predicted"/>
<organism evidence="3 4">
    <name type="scientific">Sphingomonas aracearum</name>
    <dbReference type="NCBI Taxonomy" id="2283317"/>
    <lineage>
        <taxon>Bacteria</taxon>
        <taxon>Pseudomonadati</taxon>
        <taxon>Pseudomonadota</taxon>
        <taxon>Alphaproteobacteria</taxon>
        <taxon>Sphingomonadales</taxon>
        <taxon>Sphingomonadaceae</taxon>
        <taxon>Sphingomonas</taxon>
    </lineage>
</organism>
<dbReference type="PIRSF" id="PIRSF018266">
    <property type="entry name" value="FecR"/>
    <property type="match status" value="1"/>
</dbReference>
<feature type="domain" description="FecR protein" evidence="1">
    <location>
        <begin position="112"/>
        <end position="199"/>
    </location>
</feature>
<comment type="caution">
    <text evidence="3">The sequence shown here is derived from an EMBL/GenBank/DDBJ whole genome shotgun (WGS) entry which is preliminary data.</text>
</comment>
<protein>
    <submittedName>
        <fullName evidence="3">DUF4880 domain-containing protein</fullName>
    </submittedName>
</protein>
<dbReference type="GO" id="GO:0016989">
    <property type="term" value="F:sigma factor antagonist activity"/>
    <property type="evidence" value="ECO:0007669"/>
    <property type="project" value="TreeGrafter"/>
</dbReference>
<dbReference type="PANTHER" id="PTHR30273">
    <property type="entry name" value="PERIPLASMIC SIGNAL SENSOR AND SIGMA FACTOR ACTIVATOR FECR-RELATED"/>
    <property type="match status" value="1"/>
</dbReference>
<dbReference type="EMBL" id="QQNB01000002">
    <property type="protein sequence ID" value="RDE05586.1"/>
    <property type="molecule type" value="Genomic_DNA"/>
</dbReference>
<feature type="domain" description="FecR N-terminal" evidence="2">
    <location>
        <begin position="20"/>
        <end position="55"/>
    </location>
</feature>
<dbReference type="Pfam" id="PF04773">
    <property type="entry name" value="FecR"/>
    <property type="match status" value="1"/>
</dbReference>
<dbReference type="Gene3D" id="2.60.120.1440">
    <property type="match status" value="1"/>
</dbReference>
<reference evidence="3 4" key="1">
    <citation type="submission" date="2018-07" db="EMBL/GenBank/DDBJ databases">
        <title>a novel species of Sphingomonas isolated from the rhizosphere soil of Araceae plant.</title>
        <authorList>
            <person name="Zhiyong W."/>
            <person name="Qinglan Z."/>
            <person name="Zhiwei F."/>
            <person name="Ding X."/>
            <person name="Gejiao W."/>
            <person name="Shixue Z."/>
        </authorList>
    </citation>
    <scope>NUCLEOTIDE SEQUENCE [LARGE SCALE GENOMIC DNA]</scope>
    <source>
        <strain evidence="3 4">WZY 27</strain>
    </source>
</reference>
<dbReference type="InterPro" id="IPR012373">
    <property type="entry name" value="Ferrdict_sens_TM"/>
</dbReference>
<dbReference type="RefSeq" id="WP_114687655.1">
    <property type="nucleotide sequence ID" value="NZ_QQNB01000002.1"/>
</dbReference>
<evidence type="ECO:0000259" key="2">
    <source>
        <dbReference type="Pfam" id="PF16220"/>
    </source>
</evidence>
<evidence type="ECO:0000313" key="3">
    <source>
        <dbReference type="EMBL" id="RDE05586.1"/>
    </source>
</evidence>
<evidence type="ECO:0000259" key="1">
    <source>
        <dbReference type="Pfam" id="PF04773"/>
    </source>
</evidence>
<evidence type="ECO:0000313" key="4">
    <source>
        <dbReference type="Proteomes" id="UP000253918"/>
    </source>
</evidence>
<dbReference type="InterPro" id="IPR006860">
    <property type="entry name" value="FecR"/>
</dbReference>
<dbReference type="InterPro" id="IPR032623">
    <property type="entry name" value="FecR_N"/>
</dbReference>
<sequence length="315" mass="34044">MTRQGDNPEPVHADDTAAAQAATWLARYQLGTLDEAAFDAWRTADPAHAVAFARAWAMWDRFEAQPASAAQPPLPVRPARRELLRAACAVLAVGIVAAGTSVTRAYAWSSATTALGENKRLRLPDGSMAALNTDSRLSWRFSDRERTFWVERGEVSFALRDGPRAIVQDDGKAIRLSPGRFNLRRRSEAVDLLVLAGSASVTDAGGRLVRADPRLPSLLVSQSTAVVRPATSEQVAGTIAWQSGEILFQDATLGSAVEEYNRFLTRKIVIVDRELASIPVGGRFTSTDPTAFLRAISAGLGVRVSQSNSAYLLTR</sequence>
<keyword evidence="4" id="KW-1185">Reference proteome</keyword>
<dbReference type="OrthoDB" id="7182898at2"/>
<dbReference type="Pfam" id="PF16220">
    <property type="entry name" value="DUF4880"/>
    <property type="match status" value="1"/>
</dbReference>
<dbReference type="PANTHER" id="PTHR30273:SF2">
    <property type="entry name" value="PROTEIN FECR"/>
    <property type="match status" value="1"/>
</dbReference>
<gene>
    <name evidence="3" type="ORF">DVW87_10160</name>
</gene>